<dbReference type="PANTHER" id="PTHR43135:SF3">
    <property type="entry name" value="ALPHA-D-RIBOSE 1-METHYLPHOSPHONATE 5-TRIPHOSPHATE DIPHOSPHATASE"/>
    <property type="match status" value="1"/>
</dbReference>
<dbReference type="SUPFAM" id="SSF51556">
    <property type="entry name" value="Metallo-dependent hydrolases"/>
    <property type="match status" value="1"/>
</dbReference>
<comment type="caution">
    <text evidence="3">The sequence shown here is derived from an EMBL/GenBank/DDBJ whole genome shotgun (WGS) entry which is preliminary data.</text>
</comment>
<dbReference type="Gene3D" id="3.20.20.140">
    <property type="entry name" value="Metal-dependent hydrolases"/>
    <property type="match status" value="1"/>
</dbReference>
<sequence>MLMARYAAVLLALLSTSVVANTKVIYAGELLMIPGQEPLRAQTVVVTDDRVTQVASGYLSLAEFTGEVELVDLRNYFVMPGLMDMHVHLQSELGPTNDRDALRLSEALAGMKAILYGRRTLAAGFTTVRDVGSNEAMMYAYRDAVARGWVEGPRVIAAAGVATTGGHNDVSGLSPEYMLHASAGRRTLCDGPYDCRRATRDAVKYGADLIKITSTGGVLTDRATGTGQQMEMDELQEIVRSAHRLGRKVASHAHQEDGIIAALEAGVDSIEHGSYAGPESYELFKSTGAYLVPTLLAGDTVVQMAENTTLLTPAQAEKAIRVGADMQANFEGAYQAGVKIAFGTDSGVSQHGLNAQEAVLMHRAGMTPMDILVSATVNAADLIDMSEDLGTIEVGKLADIIALESSPLGDIEALLDVDFVMKNGTVVKQ</sequence>
<dbReference type="EMBL" id="REFJ01000001">
    <property type="protein sequence ID" value="RMA82450.1"/>
    <property type="molecule type" value="Genomic_DNA"/>
</dbReference>
<name>A0A3M0AC08_9GAMM</name>
<evidence type="ECO:0000256" key="1">
    <source>
        <dbReference type="SAM" id="SignalP"/>
    </source>
</evidence>
<reference evidence="3 4" key="1">
    <citation type="submission" date="2018-10" db="EMBL/GenBank/DDBJ databases">
        <title>Genomic Encyclopedia of Type Strains, Phase IV (KMG-IV): sequencing the most valuable type-strain genomes for metagenomic binning, comparative biology and taxonomic classification.</title>
        <authorList>
            <person name="Goeker M."/>
        </authorList>
    </citation>
    <scope>NUCLEOTIDE SEQUENCE [LARGE SCALE GENOMIC DNA]</scope>
    <source>
        <strain evidence="3 4">DSM 25080</strain>
    </source>
</reference>
<organism evidence="3 4">
    <name type="scientific">Umboniibacter marinipuniceus</name>
    <dbReference type="NCBI Taxonomy" id="569599"/>
    <lineage>
        <taxon>Bacteria</taxon>
        <taxon>Pseudomonadati</taxon>
        <taxon>Pseudomonadota</taxon>
        <taxon>Gammaproteobacteria</taxon>
        <taxon>Cellvibrionales</taxon>
        <taxon>Cellvibrionaceae</taxon>
        <taxon>Umboniibacter</taxon>
    </lineage>
</organism>
<dbReference type="RefSeq" id="WP_245962583.1">
    <property type="nucleotide sequence ID" value="NZ_REFJ01000001.1"/>
</dbReference>
<keyword evidence="4" id="KW-1185">Reference proteome</keyword>
<dbReference type="InterPro" id="IPR051781">
    <property type="entry name" value="Metallo-dep_Hydrolase"/>
</dbReference>
<feature type="signal peptide" evidence="1">
    <location>
        <begin position="1"/>
        <end position="20"/>
    </location>
</feature>
<dbReference type="AlphaFoldDB" id="A0A3M0AC08"/>
<dbReference type="InterPro" id="IPR011059">
    <property type="entry name" value="Metal-dep_hydrolase_composite"/>
</dbReference>
<evidence type="ECO:0000313" key="4">
    <source>
        <dbReference type="Proteomes" id="UP000267187"/>
    </source>
</evidence>
<protein>
    <submittedName>
        <fullName evidence="3">Imidazolonepropionase-like amidohydrolase</fullName>
    </submittedName>
</protein>
<accession>A0A3M0AC08</accession>
<dbReference type="InterPro" id="IPR006680">
    <property type="entry name" value="Amidohydro-rel"/>
</dbReference>
<dbReference type="InterPro" id="IPR032466">
    <property type="entry name" value="Metal_Hydrolase"/>
</dbReference>
<feature type="chain" id="PRO_5017998639" evidence="1">
    <location>
        <begin position="21"/>
        <end position="429"/>
    </location>
</feature>
<gene>
    <name evidence="3" type="ORF">DFR27_0399</name>
</gene>
<dbReference type="PANTHER" id="PTHR43135">
    <property type="entry name" value="ALPHA-D-RIBOSE 1-METHYLPHOSPHONATE 5-TRIPHOSPHATE DIPHOSPHATASE"/>
    <property type="match status" value="1"/>
</dbReference>
<dbReference type="Gene3D" id="2.30.40.10">
    <property type="entry name" value="Urease, subunit C, domain 1"/>
    <property type="match status" value="1"/>
</dbReference>
<dbReference type="InterPro" id="IPR057744">
    <property type="entry name" value="OTAase-like"/>
</dbReference>
<evidence type="ECO:0000259" key="2">
    <source>
        <dbReference type="Pfam" id="PF01979"/>
    </source>
</evidence>
<dbReference type="CDD" id="cd01299">
    <property type="entry name" value="Met_dep_hydrolase_A"/>
    <property type="match status" value="1"/>
</dbReference>
<proteinExistence type="predicted"/>
<dbReference type="SUPFAM" id="SSF51338">
    <property type="entry name" value="Composite domain of metallo-dependent hydrolases"/>
    <property type="match status" value="1"/>
</dbReference>
<dbReference type="Pfam" id="PF01979">
    <property type="entry name" value="Amidohydro_1"/>
    <property type="match status" value="1"/>
</dbReference>
<feature type="domain" description="Amidohydrolase-related" evidence="2">
    <location>
        <begin position="77"/>
        <end position="427"/>
    </location>
</feature>
<dbReference type="GO" id="GO:0016810">
    <property type="term" value="F:hydrolase activity, acting on carbon-nitrogen (but not peptide) bonds"/>
    <property type="evidence" value="ECO:0007669"/>
    <property type="project" value="InterPro"/>
</dbReference>
<keyword evidence="1" id="KW-0732">Signal</keyword>
<evidence type="ECO:0000313" key="3">
    <source>
        <dbReference type="EMBL" id="RMA82450.1"/>
    </source>
</evidence>
<keyword evidence="3" id="KW-0378">Hydrolase</keyword>
<dbReference type="Proteomes" id="UP000267187">
    <property type="component" value="Unassembled WGS sequence"/>
</dbReference>